<accession>X6MLZ4</accession>
<comment type="caution">
    <text evidence="1">The sequence shown here is derived from an EMBL/GenBank/DDBJ whole genome shotgun (WGS) entry which is preliminary data.</text>
</comment>
<sequence>MLLCGYYVFVKTKQDMMVGKLILKEHHYITENIDVINNSSEGYQELLSTYCGEVLLTLRKYELQQFWSIKDLPDNLFIWKRILKTQIYDYHFQKDKKEMKDNEHMQICIDIIESLQEIHEIYPKIYKKLLGKEEQNGYLFRVITNNINVCWKKSSSQGRRLAVEYCKCCEEKWEKPVQHLLFDCVETRSFFENTRSSGDEPYSPLICNGQITINELKRRCSILYKILKKMY</sequence>
<proteinExistence type="predicted"/>
<organism evidence="1 2">
    <name type="scientific">Reticulomyxa filosa</name>
    <dbReference type="NCBI Taxonomy" id="46433"/>
    <lineage>
        <taxon>Eukaryota</taxon>
        <taxon>Sar</taxon>
        <taxon>Rhizaria</taxon>
        <taxon>Retaria</taxon>
        <taxon>Foraminifera</taxon>
        <taxon>Monothalamids</taxon>
        <taxon>Reticulomyxidae</taxon>
        <taxon>Reticulomyxa</taxon>
    </lineage>
</organism>
<gene>
    <name evidence="1" type="ORF">RFI_22331</name>
</gene>
<reference evidence="1 2" key="1">
    <citation type="journal article" date="2013" name="Curr. Biol.">
        <title>The Genome of the Foraminiferan Reticulomyxa filosa.</title>
        <authorList>
            <person name="Glockner G."/>
            <person name="Hulsmann N."/>
            <person name="Schleicher M."/>
            <person name="Noegel A.A."/>
            <person name="Eichinger L."/>
            <person name="Gallinger C."/>
            <person name="Pawlowski J."/>
            <person name="Sierra R."/>
            <person name="Euteneuer U."/>
            <person name="Pillet L."/>
            <person name="Moustafa A."/>
            <person name="Platzer M."/>
            <person name="Groth M."/>
            <person name="Szafranski K."/>
            <person name="Schliwa M."/>
        </authorList>
    </citation>
    <scope>NUCLEOTIDE SEQUENCE [LARGE SCALE GENOMIC DNA]</scope>
</reference>
<name>X6MLZ4_RETFI</name>
<evidence type="ECO:0000313" key="1">
    <source>
        <dbReference type="EMBL" id="ETO15033.1"/>
    </source>
</evidence>
<dbReference type="Proteomes" id="UP000023152">
    <property type="component" value="Unassembled WGS sequence"/>
</dbReference>
<protein>
    <submittedName>
        <fullName evidence="1">Uncharacterized protein</fullName>
    </submittedName>
</protein>
<dbReference type="EMBL" id="ASPP01019532">
    <property type="protein sequence ID" value="ETO15033.1"/>
    <property type="molecule type" value="Genomic_DNA"/>
</dbReference>
<evidence type="ECO:0000313" key="2">
    <source>
        <dbReference type="Proteomes" id="UP000023152"/>
    </source>
</evidence>
<dbReference type="AlphaFoldDB" id="X6MLZ4"/>
<keyword evidence="2" id="KW-1185">Reference proteome</keyword>